<protein>
    <recommendedName>
        <fullName evidence="4">Cytochrome C</fullName>
    </recommendedName>
</protein>
<dbReference type="SUPFAM" id="SSF47175">
    <property type="entry name" value="Cytochromes"/>
    <property type="match status" value="1"/>
</dbReference>
<dbReference type="InterPro" id="IPR010980">
    <property type="entry name" value="Cyt_c/b562"/>
</dbReference>
<accession>A0A1E8CKQ1</accession>
<evidence type="ECO:0000313" key="3">
    <source>
        <dbReference type="Proteomes" id="UP000175669"/>
    </source>
</evidence>
<feature type="chain" id="PRO_5009212154" description="Cytochrome C" evidence="1">
    <location>
        <begin position="24"/>
        <end position="160"/>
    </location>
</feature>
<dbReference type="GO" id="GO:0005506">
    <property type="term" value="F:iron ion binding"/>
    <property type="evidence" value="ECO:0007669"/>
    <property type="project" value="InterPro"/>
</dbReference>
<name>A0A1E8CKQ1_9GAMM</name>
<evidence type="ECO:0008006" key="4">
    <source>
        <dbReference type="Google" id="ProtNLM"/>
    </source>
</evidence>
<reference evidence="3" key="1">
    <citation type="submission" date="2016-07" db="EMBL/GenBank/DDBJ databases">
        <authorList>
            <person name="Florea S."/>
            <person name="Webb J.S."/>
            <person name="Jaromczyk J."/>
            <person name="Schardl C.L."/>
        </authorList>
    </citation>
    <scope>NUCLEOTIDE SEQUENCE [LARGE SCALE GENOMIC DNA]</scope>
    <source>
        <strain evidence="3">KCTC 42131</strain>
    </source>
</reference>
<gene>
    <name evidence="2" type="ORF">PHACT_07825</name>
</gene>
<dbReference type="Pfam" id="PF01322">
    <property type="entry name" value="Cytochrom_C_2"/>
    <property type="match status" value="1"/>
</dbReference>
<dbReference type="Gene3D" id="1.20.120.10">
    <property type="entry name" value="Cytochrome c/b562"/>
    <property type="match status" value="1"/>
</dbReference>
<dbReference type="OrthoDB" id="5520910at2"/>
<proteinExistence type="predicted"/>
<dbReference type="GO" id="GO:0022900">
    <property type="term" value="P:electron transport chain"/>
    <property type="evidence" value="ECO:0007669"/>
    <property type="project" value="InterPro"/>
</dbReference>
<sequence>MLKKVLSVGALALTSALVVSAYAQNNTPPSPAELAVGATETRQAVFKLLGFNMAPIGAMARGAEFDAAVAERNALRIAALAPMIPDVFSVYDTREFDVDTEALPVIWDNTDDFRQKAMDLQDAATTFAAVASGGDRNTTIAAIRAFGATCGNCHDQYRVD</sequence>
<keyword evidence="3" id="KW-1185">Reference proteome</keyword>
<dbReference type="RefSeq" id="WP_070116667.1">
    <property type="nucleotide sequence ID" value="NZ_MASR01000001.1"/>
</dbReference>
<comment type="caution">
    <text evidence="2">The sequence shown here is derived from an EMBL/GenBank/DDBJ whole genome shotgun (WGS) entry which is preliminary data.</text>
</comment>
<feature type="signal peptide" evidence="1">
    <location>
        <begin position="1"/>
        <end position="23"/>
    </location>
</feature>
<evidence type="ECO:0000256" key="1">
    <source>
        <dbReference type="SAM" id="SignalP"/>
    </source>
</evidence>
<evidence type="ECO:0000313" key="2">
    <source>
        <dbReference type="EMBL" id="OFE13056.1"/>
    </source>
</evidence>
<organism evidence="2 3">
    <name type="scientific">Pseudohongiella acticola</name>
    <dbReference type="NCBI Taxonomy" id="1524254"/>
    <lineage>
        <taxon>Bacteria</taxon>
        <taxon>Pseudomonadati</taxon>
        <taxon>Pseudomonadota</taxon>
        <taxon>Gammaproteobacteria</taxon>
        <taxon>Pseudomonadales</taxon>
        <taxon>Pseudohongiellaceae</taxon>
        <taxon>Pseudohongiella</taxon>
    </lineage>
</organism>
<dbReference type="STRING" id="1524254.PHACT_07825"/>
<dbReference type="GO" id="GO:0009055">
    <property type="term" value="F:electron transfer activity"/>
    <property type="evidence" value="ECO:0007669"/>
    <property type="project" value="InterPro"/>
</dbReference>
<keyword evidence="1" id="KW-0732">Signal</keyword>
<dbReference type="PROSITE" id="PS51009">
    <property type="entry name" value="CYTCII"/>
    <property type="match status" value="1"/>
</dbReference>
<dbReference type="AlphaFoldDB" id="A0A1E8CKQ1"/>
<dbReference type="GO" id="GO:0020037">
    <property type="term" value="F:heme binding"/>
    <property type="evidence" value="ECO:0007669"/>
    <property type="project" value="InterPro"/>
</dbReference>
<dbReference type="InterPro" id="IPR002321">
    <property type="entry name" value="Cyt_c_II"/>
</dbReference>
<dbReference type="Proteomes" id="UP000175669">
    <property type="component" value="Unassembled WGS sequence"/>
</dbReference>
<dbReference type="EMBL" id="MASR01000001">
    <property type="protein sequence ID" value="OFE13056.1"/>
    <property type="molecule type" value="Genomic_DNA"/>
</dbReference>